<evidence type="ECO:0000313" key="2">
    <source>
        <dbReference type="Proteomes" id="UP000326912"/>
    </source>
</evidence>
<comment type="caution">
    <text evidence="1">The sequence shown here is derived from an EMBL/GenBank/DDBJ whole genome shotgun (WGS) entry which is preliminary data.</text>
</comment>
<dbReference type="EMBL" id="BKZW01000001">
    <property type="protein sequence ID" value="GER88873.1"/>
    <property type="molecule type" value="Genomic_DNA"/>
</dbReference>
<dbReference type="RefSeq" id="WP_151756717.1">
    <property type="nucleotide sequence ID" value="NZ_BKZW01000001.1"/>
</dbReference>
<protein>
    <submittedName>
        <fullName evidence="1">Uncharacterized protein</fullName>
    </submittedName>
</protein>
<proteinExistence type="predicted"/>
<evidence type="ECO:0000313" key="1">
    <source>
        <dbReference type="EMBL" id="GER88873.1"/>
    </source>
</evidence>
<dbReference type="AlphaFoldDB" id="A0A5J4KM49"/>
<dbReference type="Proteomes" id="UP000326912">
    <property type="component" value="Unassembled WGS sequence"/>
</dbReference>
<keyword evidence="2" id="KW-1185">Reference proteome</keyword>
<organism evidence="1 2">
    <name type="scientific">Dictyobacter vulcani</name>
    <dbReference type="NCBI Taxonomy" id="2607529"/>
    <lineage>
        <taxon>Bacteria</taxon>
        <taxon>Bacillati</taxon>
        <taxon>Chloroflexota</taxon>
        <taxon>Ktedonobacteria</taxon>
        <taxon>Ktedonobacterales</taxon>
        <taxon>Dictyobacteraceae</taxon>
        <taxon>Dictyobacter</taxon>
    </lineage>
</organism>
<reference evidence="1 2" key="1">
    <citation type="submission" date="2019-10" db="EMBL/GenBank/DDBJ databases">
        <title>Dictyobacter vulcani sp. nov., within the class Ktedonobacteria, isolated from soil of volcanic Mt. Zao.</title>
        <authorList>
            <person name="Zheng Y."/>
            <person name="Wang C.M."/>
            <person name="Sakai Y."/>
            <person name="Abe K."/>
            <person name="Yokota A."/>
            <person name="Yabe S."/>
        </authorList>
    </citation>
    <scope>NUCLEOTIDE SEQUENCE [LARGE SCALE GENOMIC DNA]</scope>
    <source>
        <strain evidence="1 2">W12</strain>
    </source>
</reference>
<accession>A0A5J4KM49</accession>
<name>A0A5J4KM49_9CHLR</name>
<gene>
    <name evidence="1" type="ORF">KDW_30350</name>
</gene>
<sequence length="148" mass="15723">MSTLLLTILLSVSACGPSIEVNKPKPQPTVTIKKSFQQGVTGVPKLPSYLCGAWSSANNPGAYSVISIYARLTQNVKPVVGMSAQATAHFKYGDVNLDQAPVSDSGGYVIFYLPLQGQQPRLSAATVDVSFNVNGKTIRCSPAFFTPQ</sequence>